<dbReference type="Proteomes" id="UP000030752">
    <property type="component" value="Unassembled WGS sequence"/>
</dbReference>
<feature type="compositionally biased region" description="Basic and acidic residues" evidence="1">
    <location>
        <begin position="112"/>
        <end position="124"/>
    </location>
</feature>
<reference evidence="2 3" key="1">
    <citation type="submission" date="2013-03" db="EMBL/GenBank/DDBJ databases">
        <title>The Genome Sequence of Phialophora europaea CBS 101466.</title>
        <authorList>
            <consortium name="The Broad Institute Genomics Platform"/>
            <person name="Cuomo C."/>
            <person name="de Hoog S."/>
            <person name="Gorbushina A."/>
            <person name="Walker B."/>
            <person name="Young S.K."/>
            <person name="Zeng Q."/>
            <person name="Gargeya S."/>
            <person name="Fitzgerald M."/>
            <person name="Haas B."/>
            <person name="Abouelleil A."/>
            <person name="Allen A.W."/>
            <person name="Alvarado L."/>
            <person name="Arachchi H.M."/>
            <person name="Berlin A.M."/>
            <person name="Chapman S.B."/>
            <person name="Gainer-Dewar J."/>
            <person name="Goldberg J."/>
            <person name="Griggs A."/>
            <person name="Gujja S."/>
            <person name="Hansen M."/>
            <person name="Howarth C."/>
            <person name="Imamovic A."/>
            <person name="Ireland A."/>
            <person name="Larimer J."/>
            <person name="McCowan C."/>
            <person name="Murphy C."/>
            <person name="Pearson M."/>
            <person name="Poon T.W."/>
            <person name="Priest M."/>
            <person name="Roberts A."/>
            <person name="Saif S."/>
            <person name="Shea T."/>
            <person name="Sisk P."/>
            <person name="Sykes S."/>
            <person name="Wortman J."/>
            <person name="Nusbaum C."/>
            <person name="Birren B."/>
        </authorList>
    </citation>
    <scope>NUCLEOTIDE SEQUENCE [LARGE SCALE GENOMIC DNA]</scope>
    <source>
        <strain evidence="2 3">CBS 101466</strain>
    </source>
</reference>
<organism evidence="2 3">
    <name type="scientific">Cyphellophora europaea (strain CBS 101466)</name>
    <name type="common">Phialophora europaea</name>
    <dbReference type="NCBI Taxonomy" id="1220924"/>
    <lineage>
        <taxon>Eukaryota</taxon>
        <taxon>Fungi</taxon>
        <taxon>Dikarya</taxon>
        <taxon>Ascomycota</taxon>
        <taxon>Pezizomycotina</taxon>
        <taxon>Eurotiomycetes</taxon>
        <taxon>Chaetothyriomycetidae</taxon>
        <taxon>Chaetothyriales</taxon>
        <taxon>Cyphellophoraceae</taxon>
        <taxon>Cyphellophora</taxon>
    </lineage>
</organism>
<dbReference type="OrthoDB" id="5416172at2759"/>
<dbReference type="HOGENOM" id="CLU_132774_0_0_1"/>
<protein>
    <submittedName>
        <fullName evidence="2">Uncharacterized protein</fullName>
    </submittedName>
</protein>
<sequence length="157" mass="16260">MSSQQGPNSGGDLFDMAKDGTKVPESAAQPNLIPSKPRPDQIASASDPNQIGGANLAEAADNQGDIPRSTRDVDHQEILTGTGDALPAQTMGKRLHNVPGGVTQDPQAKGSTRFEAHKAGDSDITRGATEGSLVDQDAVGLENLTPEQAADKVGHKE</sequence>
<evidence type="ECO:0000256" key="1">
    <source>
        <dbReference type="SAM" id="MobiDB-lite"/>
    </source>
</evidence>
<evidence type="ECO:0000313" key="3">
    <source>
        <dbReference type="Proteomes" id="UP000030752"/>
    </source>
</evidence>
<feature type="compositionally biased region" description="Basic and acidic residues" evidence="1">
    <location>
        <begin position="68"/>
        <end position="77"/>
    </location>
</feature>
<dbReference type="InParanoid" id="W2RVJ0"/>
<gene>
    <name evidence="2" type="ORF">HMPREF1541_04724</name>
</gene>
<dbReference type="eggNOG" id="ENOG502SAQ5">
    <property type="taxonomic scope" value="Eukaryota"/>
</dbReference>
<dbReference type="VEuPathDB" id="FungiDB:HMPREF1541_04724"/>
<keyword evidence="3" id="KW-1185">Reference proteome</keyword>
<dbReference type="EMBL" id="KB822720">
    <property type="protein sequence ID" value="ETN40447.1"/>
    <property type="molecule type" value="Genomic_DNA"/>
</dbReference>
<feature type="region of interest" description="Disordered" evidence="1">
    <location>
        <begin position="1"/>
        <end position="157"/>
    </location>
</feature>
<proteinExistence type="predicted"/>
<dbReference type="RefSeq" id="XP_008717290.1">
    <property type="nucleotide sequence ID" value="XM_008719068.1"/>
</dbReference>
<name>W2RVJ0_CYPE1</name>
<accession>W2RVJ0</accession>
<evidence type="ECO:0000313" key="2">
    <source>
        <dbReference type="EMBL" id="ETN40447.1"/>
    </source>
</evidence>
<dbReference type="AlphaFoldDB" id="W2RVJ0"/>
<dbReference type="GeneID" id="19972063"/>